<comment type="caution">
    <text evidence="3">The sequence shown here is derived from an EMBL/GenBank/DDBJ whole genome shotgun (WGS) entry which is preliminary data.</text>
</comment>
<reference evidence="3" key="1">
    <citation type="submission" date="2022-03" db="EMBL/GenBank/DDBJ databases">
        <title>De novo assembled genomes of Belliella spp. (Cyclobacteriaceae) strains.</title>
        <authorList>
            <person name="Szabo A."/>
            <person name="Korponai K."/>
            <person name="Felfoldi T."/>
        </authorList>
    </citation>
    <scope>NUCLEOTIDE SEQUENCE</scope>
    <source>
        <strain evidence="3">DSM 107340</strain>
    </source>
</reference>
<dbReference type="SUPFAM" id="SSF88874">
    <property type="entry name" value="Receptor-binding domain of short tail fibre protein gp12"/>
    <property type="match status" value="1"/>
</dbReference>
<dbReference type="Gene3D" id="3.90.1340.10">
    <property type="entry name" value="Phage tail collar domain"/>
    <property type="match status" value="1"/>
</dbReference>
<name>A0ABS9US52_9BACT</name>
<accession>A0ABS9US52</accession>
<dbReference type="Pfam" id="PF07484">
    <property type="entry name" value="Collar"/>
    <property type="match status" value="1"/>
</dbReference>
<evidence type="ECO:0000313" key="4">
    <source>
        <dbReference type="Proteomes" id="UP001165488"/>
    </source>
</evidence>
<dbReference type="InterPro" id="IPR037053">
    <property type="entry name" value="Phage_tail_collar_dom_sf"/>
</dbReference>
<dbReference type="RefSeq" id="WP_241275933.1">
    <property type="nucleotide sequence ID" value="NZ_JAKZGS010000015.1"/>
</dbReference>
<evidence type="ECO:0000256" key="1">
    <source>
        <dbReference type="SAM" id="MobiDB-lite"/>
    </source>
</evidence>
<evidence type="ECO:0000259" key="2">
    <source>
        <dbReference type="Pfam" id="PF07484"/>
    </source>
</evidence>
<dbReference type="InterPro" id="IPR011083">
    <property type="entry name" value="Phage_tail_collar_dom"/>
</dbReference>
<gene>
    <name evidence="3" type="ORF">MM236_15645</name>
</gene>
<dbReference type="Proteomes" id="UP001165488">
    <property type="component" value="Unassembled WGS sequence"/>
</dbReference>
<sequence>MEPLIGQIMMFAGNFAPRGWAFCEGQLLPISSNTALFSILGTIYGGDGRTTFALPDLRGRAPIHKGQGPGLSNISLGEVGGTEQVSLTVLNMPAHSHGMNASSDAGTSTSPSGNVPAAAQFQESRQSPITNVNSYNNSPNTKMAPNAVSAEGGNMPFFNRNPFLAMNYIIALQGIYPSRD</sequence>
<evidence type="ECO:0000313" key="3">
    <source>
        <dbReference type="EMBL" id="MCH7399436.1"/>
    </source>
</evidence>
<organism evidence="3 4">
    <name type="scientific">Belliella calami</name>
    <dbReference type="NCBI Taxonomy" id="2923436"/>
    <lineage>
        <taxon>Bacteria</taxon>
        <taxon>Pseudomonadati</taxon>
        <taxon>Bacteroidota</taxon>
        <taxon>Cytophagia</taxon>
        <taxon>Cytophagales</taxon>
        <taxon>Cyclobacteriaceae</taxon>
        <taxon>Belliella</taxon>
    </lineage>
</organism>
<protein>
    <submittedName>
        <fullName evidence="3">Tail fiber protein</fullName>
    </submittedName>
</protein>
<keyword evidence="4" id="KW-1185">Reference proteome</keyword>
<feature type="region of interest" description="Disordered" evidence="1">
    <location>
        <begin position="121"/>
        <end position="140"/>
    </location>
</feature>
<proteinExistence type="predicted"/>
<dbReference type="EMBL" id="JAKZGS010000015">
    <property type="protein sequence ID" value="MCH7399436.1"/>
    <property type="molecule type" value="Genomic_DNA"/>
</dbReference>
<feature type="domain" description="Phage tail collar" evidence="2">
    <location>
        <begin position="6"/>
        <end position="62"/>
    </location>
</feature>